<dbReference type="Proteomes" id="UP000078542">
    <property type="component" value="Unassembled WGS sequence"/>
</dbReference>
<dbReference type="InterPro" id="IPR021109">
    <property type="entry name" value="Peptidase_aspartic_dom_sf"/>
</dbReference>
<name>A0A151IFF4_9HYME</name>
<gene>
    <name evidence="1" type="ORF">ALC62_09606</name>
</gene>
<organism evidence="1 2">
    <name type="scientific">Cyphomyrmex costatus</name>
    <dbReference type="NCBI Taxonomy" id="456900"/>
    <lineage>
        <taxon>Eukaryota</taxon>
        <taxon>Metazoa</taxon>
        <taxon>Ecdysozoa</taxon>
        <taxon>Arthropoda</taxon>
        <taxon>Hexapoda</taxon>
        <taxon>Insecta</taxon>
        <taxon>Pterygota</taxon>
        <taxon>Neoptera</taxon>
        <taxon>Endopterygota</taxon>
        <taxon>Hymenoptera</taxon>
        <taxon>Apocrita</taxon>
        <taxon>Aculeata</taxon>
        <taxon>Formicoidea</taxon>
        <taxon>Formicidae</taxon>
        <taxon>Myrmicinae</taxon>
        <taxon>Cyphomyrmex</taxon>
    </lineage>
</organism>
<protein>
    <recommendedName>
        <fullName evidence="3">Peptidase A2 domain-containing protein</fullName>
    </recommendedName>
</protein>
<accession>A0A151IFF4</accession>
<keyword evidence="2" id="KW-1185">Reference proteome</keyword>
<dbReference type="SUPFAM" id="SSF50630">
    <property type="entry name" value="Acid proteases"/>
    <property type="match status" value="1"/>
</dbReference>
<dbReference type="EMBL" id="KQ977795">
    <property type="protein sequence ID" value="KYM99638.1"/>
    <property type="molecule type" value="Genomic_DNA"/>
</dbReference>
<dbReference type="Gene3D" id="2.40.70.10">
    <property type="entry name" value="Acid Proteases"/>
    <property type="match status" value="1"/>
</dbReference>
<reference evidence="1 2" key="1">
    <citation type="submission" date="2016-03" db="EMBL/GenBank/DDBJ databases">
        <title>Cyphomyrmex costatus WGS genome.</title>
        <authorList>
            <person name="Nygaard S."/>
            <person name="Hu H."/>
            <person name="Boomsma J."/>
            <person name="Zhang G."/>
        </authorList>
    </citation>
    <scope>NUCLEOTIDE SEQUENCE [LARGE SCALE GENOMIC DNA]</scope>
    <source>
        <strain evidence="1">MS0001</strain>
        <tissue evidence="1">Whole body</tissue>
    </source>
</reference>
<proteinExistence type="predicted"/>
<dbReference type="STRING" id="456900.A0A151IFF4"/>
<evidence type="ECO:0000313" key="1">
    <source>
        <dbReference type="EMBL" id="KYM99638.1"/>
    </source>
</evidence>
<evidence type="ECO:0000313" key="2">
    <source>
        <dbReference type="Proteomes" id="UP000078542"/>
    </source>
</evidence>
<dbReference type="AlphaFoldDB" id="A0A151IFF4"/>
<sequence length="444" mass="49168">MLDTGAQPSIIKKGCLNDSIIINNDEILQLTGITKDVVNTLGSVKAHLYHNFVTFHVVPDNFPILSQGILGSSFFAEHDAHIDYRRKNISWHNCSFPFKEKESVVIPPRMNSGLTIRISNPEIKTGYLPRLLSYDGIYAGDTLVTCVNDKAYIKVLNTLEYGVEFLIPTLRLHEVAGISDRPGDSTKPPLVSNSLNNVTPVTRVLSKPSQGTMLEVNSSSISHKSSSINQDISAHNQPNRIDNLTHSASRREASNSTKSQTSIAIPVESFSCTNGASISNLPKSSNSSKSSNSFEFQIPVSRAEIKSTLLYEGSNSSPDAINNSLSVSVEILPEVQKDLNGTKPLAQLNHKQASLDQSNLPPALTVPESLILLNLLTLLNLLIRMNLKALSLVLKLKAHCLTKDLTLHRMPSIILSRYRWKSFLRFQRDLLFLLPLLVPYHWSR</sequence>
<evidence type="ECO:0008006" key="3">
    <source>
        <dbReference type="Google" id="ProtNLM"/>
    </source>
</evidence>